<name>A0AB40ALE7_DIOCR</name>
<feature type="domain" description="DUF4218" evidence="2">
    <location>
        <begin position="330"/>
        <end position="443"/>
    </location>
</feature>
<dbReference type="Pfam" id="PF13960">
    <property type="entry name" value="DUF4218"/>
    <property type="match status" value="1"/>
</dbReference>
<dbReference type="PANTHER" id="PTHR48258">
    <property type="entry name" value="DUF4218 DOMAIN-CONTAINING PROTEIN-RELATED"/>
    <property type="match status" value="1"/>
</dbReference>
<accession>A0AB40ALE7</accession>
<organism evidence="3 4">
    <name type="scientific">Dioscorea cayennensis subsp. rotundata</name>
    <name type="common">White Guinea yam</name>
    <name type="synonym">Dioscorea rotundata</name>
    <dbReference type="NCBI Taxonomy" id="55577"/>
    <lineage>
        <taxon>Eukaryota</taxon>
        <taxon>Viridiplantae</taxon>
        <taxon>Streptophyta</taxon>
        <taxon>Embryophyta</taxon>
        <taxon>Tracheophyta</taxon>
        <taxon>Spermatophyta</taxon>
        <taxon>Magnoliopsida</taxon>
        <taxon>Liliopsida</taxon>
        <taxon>Dioscoreales</taxon>
        <taxon>Dioscoreaceae</taxon>
        <taxon>Dioscorea</taxon>
    </lineage>
</organism>
<sequence>MKEEYMFLTIIVPGPRNPKDMLDVYLQPLIVELKHLWEVGVETYDVSKKNNFQMRAALMWTISDFPAYSMLSGWSTAGRTACPYCKQDSDAFTLTKGGKQSWFDNHRKFLPHNHPFRKNKTAFRKNRTVTKTTPTIPSGDEILKEIEDLGLRSVVDSGAREINSRIARISGWRKRSIFWELPYWQTNLIRHNLDVMHIEKNVFDNIFNTVMNVEGRSKDNTKSREDLKEFCCRHALEKDDATGKYPKACYTLDRQSKIVLCEWLRNLKFPDGYVSNIGRCVDMRKLKLFGMKSHDCHVFMQRLLPIAFRELLPSNVWQALTEMSNFFRELTSTVLQEENMLRINEEIPLIICKLERIFPPSFFDSMEHLPVHLAYEAWIAGPVQYRWMYPFERYLRKLKKNVRNKARVEGSICNAYLVEEATSFCAHYFEPHVRTRHRKIPRNDDGGEDAEEHFGNLSIFIRPGRTLGKGKIKYLNEDEYAAAQMYILLNCPEVQPFTKIFVDELITENQHIDDRHVDEKIEHEFAAWFHQFAHDPCKSISNQFLKDLSKGPLRSYKSYNGCIVNGYKFHTKTHCSNTATINSGVCVKGTNYTTDENDYYGQLVEVLCLEYPGLPIKRTILFKCDWFDPTPKVGTKCHQQYKLVDVNHKRFFNKYEPFVLASQAIQVNYATYPSLKCDKAKRWAVFKVKARYVVESF</sequence>
<evidence type="ECO:0000313" key="3">
    <source>
        <dbReference type="Proteomes" id="UP001515500"/>
    </source>
</evidence>
<protein>
    <submittedName>
        <fullName evidence="4">Uncharacterized protein LOC120251344</fullName>
    </submittedName>
</protein>
<evidence type="ECO:0000259" key="1">
    <source>
        <dbReference type="Pfam" id="PF13952"/>
    </source>
</evidence>
<dbReference type="AlphaFoldDB" id="A0AB40ALE7"/>
<dbReference type="RefSeq" id="XP_039115817.1">
    <property type="nucleotide sequence ID" value="XM_039259883.1"/>
</dbReference>
<evidence type="ECO:0000313" key="4">
    <source>
        <dbReference type="RefSeq" id="XP_039115817.1"/>
    </source>
</evidence>
<dbReference type="GeneID" id="120251344"/>
<dbReference type="Pfam" id="PF02992">
    <property type="entry name" value="Transposase_21"/>
    <property type="match status" value="1"/>
</dbReference>
<dbReference type="PANTHER" id="PTHR48258:SF4">
    <property type="entry name" value="DUF4216 DOMAIN-CONTAINING PROTEIN"/>
    <property type="match status" value="1"/>
</dbReference>
<evidence type="ECO:0000259" key="2">
    <source>
        <dbReference type="Pfam" id="PF13960"/>
    </source>
</evidence>
<gene>
    <name evidence="4" type="primary">LOC120251344</name>
</gene>
<dbReference type="InterPro" id="IPR025452">
    <property type="entry name" value="DUF4218"/>
</dbReference>
<dbReference type="InterPro" id="IPR025312">
    <property type="entry name" value="DUF4216"/>
</dbReference>
<dbReference type="Proteomes" id="UP001515500">
    <property type="component" value="Chromosome 20"/>
</dbReference>
<dbReference type="Pfam" id="PF13952">
    <property type="entry name" value="DUF4216"/>
    <property type="match status" value="1"/>
</dbReference>
<keyword evidence="3" id="KW-1185">Reference proteome</keyword>
<reference evidence="4" key="1">
    <citation type="submission" date="2025-08" db="UniProtKB">
        <authorList>
            <consortium name="RefSeq"/>
        </authorList>
    </citation>
    <scope>IDENTIFICATION</scope>
</reference>
<feature type="domain" description="DUF4216" evidence="1">
    <location>
        <begin position="609"/>
        <end position="684"/>
    </location>
</feature>
<dbReference type="InterPro" id="IPR004242">
    <property type="entry name" value="Transposase_21"/>
</dbReference>
<proteinExistence type="predicted"/>